<sequence>MAGMGSLVFVVVELQGRTRLAMYLASLSRRTTRKVVNIIGAKGYIRWGFLYLDWPIRDRREMVTAHIEELRKQLQGSSDFGRATNCFGRQHVDNMLATHHRIQESIFDGRNVIQFLKMTIEERFGVKDMPDGFLFFPVKLGDMSFANSRSQPDLKSPFVSLLQTQDSVKKNPYDVMHEYTELEREDYAQAKLQAISRSRS</sequence>
<gene>
    <name evidence="1" type="ORF">P280DRAFT_482339</name>
</gene>
<reference evidence="1" key="1">
    <citation type="journal article" date="2020" name="Stud. Mycol.">
        <title>101 Dothideomycetes genomes: a test case for predicting lifestyles and emergence of pathogens.</title>
        <authorList>
            <person name="Haridas S."/>
            <person name="Albert R."/>
            <person name="Binder M."/>
            <person name="Bloem J."/>
            <person name="Labutti K."/>
            <person name="Salamov A."/>
            <person name="Andreopoulos B."/>
            <person name="Baker S."/>
            <person name="Barry K."/>
            <person name="Bills G."/>
            <person name="Bluhm B."/>
            <person name="Cannon C."/>
            <person name="Castanera R."/>
            <person name="Culley D."/>
            <person name="Daum C."/>
            <person name="Ezra D."/>
            <person name="Gonzalez J."/>
            <person name="Henrissat B."/>
            <person name="Kuo A."/>
            <person name="Liang C."/>
            <person name="Lipzen A."/>
            <person name="Lutzoni F."/>
            <person name="Magnuson J."/>
            <person name="Mondo S."/>
            <person name="Nolan M."/>
            <person name="Ohm R."/>
            <person name="Pangilinan J."/>
            <person name="Park H.-J."/>
            <person name="Ramirez L."/>
            <person name="Alfaro M."/>
            <person name="Sun H."/>
            <person name="Tritt A."/>
            <person name="Yoshinaga Y."/>
            <person name="Zwiers L.-H."/>
            <person name="Turgeon B."/>
            <person name="Goodwin S."/>
            <person name="Spatafora J."/>
            <person name="Crous P."/>
            <person name="Grigoriev I."/>
        </authorList>
    </citation>
    <scope>NUCLEOTIDE SEQUENCE</scope>
    <source>
        <strain evidence="1">CBS 473.64</strain>
    </source>
</reference>
<keyword evidence="2" id="KW-1185">Reference proteome</keyword>
<dbReference type="OrthoDB" id="74545at2759"/>
<protein>
    <submittedName>
        <fullName evidence="1">Uncharacterized protein</fullName>
    </submittedName>
</protein>
<evidence type="ECO:0000313" key="2">
    <source>
        <dbReference type="Proteomes" id="UP000799753"/>
    </source>
</evidence>
<evidence type="ECO:0000313" key="1">
    <source>
        <dbReference type="EMBL" id="KAF2637890.1"/>
    </source>
</evidence>
<dbReference type="PANTHER" id="PTHR37015:SF2">
    <property type="entry name" value="REVERSE TRANSCRIPTASE DOMAIN-CONTAINING PROTEIN"/>
    <property type="match status" value="1"/>
</dbReference>
<dbReference type="Proteomes" id="UP000799753">
    <property type="component" value="Unassembled WGS sequence"/>
</dbReference>
<name>A0A6A6RRB3_9PLEO</name>
<dbReference type="PANTHER" id="PTHR37015">
    <property type="entry name" value="REVERSE TRANSCRIPTASE DOMAIN-CONTAINING PROTEIN"/>
    <property type="match status" value="1"/>
</dbReference>
<proteinExistence type="predicted"/>
<dbReference type="AlphaFoldDB" id="A0A6A6RRB3"/>
<organism evidence="1 2">
    <name type="scientific">Massarina eburnea CBS 473.64</name>
    <dbReference type="NCBI Taxonomy" id="1395130"/>
    <lineage>
        <taxon>Eukaryota</taxon>
        <taxon>Fungi</taxon>
        <taxon>Dikarya</taxon>
        <taxon>Ascomycota</taxon>
        <taxon>Pezizomycotina</taxon>
        <taxon>Dothideomycetes</taxon>
        <taxon>Pleosporomycetidae</taxon>
        <taxon>Pleosporales</taxon>
        <taxon>Massarineae</taxon>
        <taxon>Massarinaceae</taxon>
        <taxon>Massarina</taxon>
    </lineage>
</organism>
<accession>A0A6A6RRB3</accession>
<dbReference type="EMBL" id="MU006791">
    <property type="protein sequence ID" value="KAF2637890.1"/>
    <property type="molecule type" value="Genomic_DNA"/>
</dbReference>